<evidence type="ECO:0000256" key="15">
    <source>
        <dbReference type="PROSITE-ProRule" id="PRU00560"/>
    </source>
</evidence>
<dbReference type="EC" id="5.6.2.4" evidence="12"/>
<dbReference type="GO" id="GO:0000725">
    <property type="term" value="P:recombinational repair"/>
    <property type="evidence" value="ECO:0007669"/>
    <property type="project" value="TreeGrafter"/>
</dbReference>
<dbReference type="GO" id="GO:0003677">
    <property type="term" value="F:DNA binding"/>
    <property type="evidence" value="ECO:0007669"/>
    <property type="project" value="UniProtKB-KW"/>
</dbReference>
<dbReference type="InterPro" id="IPR000212">
    <property type="entry name" value="DNA_helicase_UvrD/REP"/>
</dbReference>
<feature type="binding site" evidence="15">
    <location>
        <begin position="39"/>
        <end position="46"/>
    </location>
    <ligand>
        <name>ATP</name>
        <dbReference type="ChEBI" id="CHEBI:30616"/>
    </ligand>
</feature>
<dbReference type="Gene3D" id="3.40.50.300">
    <property type="entry name" value="P-loop containing nucleotide triphosphate hydrolases"/>
    <property type="match status" value="3"/>
</dbReference>
<organism evidence="19 20">
    <name type="scientific">Xanthobacter autotrophicus (strain ATCC BAA-1158 / Py2)</name>
    <dbReference type="NCBI Taxonomy" id="78245"/>
    <lineage>
        <taxon>Bacteria</taxon>
        <taxon>Pseudomonadati</taxon>
        <taxon>Pseudomonadota</taxon>
        <taxon>Alphaproteobacteria</taxon>
        <taxon>Hyphomicrobiales</taxon>
        <taxon>Xanthobacteraceae</taxon>
        <taxon>Xanthobacter</taxon>
    </lineage>
</organism>
<dbReference type="PROSITE" id="PS51198">
    <property type="entry name" value="UVRD_HELICASE_ATP_BIND"/>
    <property type="match status" value="1"/>
</dbReference>
<feature type="domain" description="UvrD-like helicase ATP-binding" evidence="17">
    <location>
        <begin position="18"/>
        <end position="497"/>
    </location>
</feature>
<dbReference type="KEGG" id="xau:Xaut_3300"/>
<dbReference type="InterPro" id="IPR011604">
    <property type="entry name" value="PDDEXK-like_dom_sf"/>
</dbReference>
<evidence type="ECO:0000259" key="18">
    <source>
        <dbReference type="PROSITE" id="PS51217"/>
    </source>
</evidence>
<dbReference type="eggNOG" id="COG1074">
    <property type="taxonomic scope" value="Bacteria"/>
</dbReference>
<feature type="compositionally biased region" description="Basic and acidic residues" evidence="16">
    <location>
        <begin position="13"/>
        <end position="27"/>
    </location>
</feature>
<keyword evidence="2 15" id="KW-0547">Nucleotide-binding</keyword>
<feature type="region of interest" description="Disordered" evidence="16">
    <location>
        <begin position="1"/>
        <end position="30"/>
    </location>
</feature>
<keyword evidence="9" id="KW-0234">DNA repair</keyword>
<evidence type="ECO:0000256" key="13">
    <source>
        <dbReference type="ARBA" id="ARBA00034923"/>
    </source>
</evidence>
<dbReference type="GO" id="GO:0005524">
    <property type="term" value="F:ATP binding"/>
    <property type="evidence" value="ECO:0007669"/>
    <property type="project" value="UniProtKB-UniRule"/>
</dbReference>
<comment type="catalytic activity">
    <reaction evidence="11">
        <text>Couples ATP hydrolysis with the unwinding of duplex DNA by translocating in the 3'-5' direction.</text>
        <dbReference type="EC" id="5.6.2.4"/>
    </reaction>
</comment>
<keyword evidence="5 15" id="KW-0347">Helicase</keyword>
<dbReference type="Gene3D" id="3.30.160.800">
    <property type="match status" value="1"/>
</dbReference>
<dbReference type="Gene3D" id="1.10.486.10">
    <property type="entry name" value="PCRA, domain 4"/>
    <property type="match status" value="1"/>
</dbReference>
<dbReference type="PANTHER" id="PTHR11070">
    <property type="entry name" value="UVRD / RECB / PCRA DNA HELICASE FAMILY MEMBER"/>
    <property type="match status" value="1"/>
</dbReference>
<dbReference type="GO" id="GO:0043138">
    <property type="term" value="F:3'-5' DNA helicase activity"/>
    <property type="evidence" value="ECO:0007669"/>
    <property type="project" value="UniProtKB-EC"/>
</dbReference>
<dbReference type="NCBIfam" id="TIGR02784">
    <property type="entry name" value="addA_alphas"/>
    <property type="match status" value="1"/>
</dbReference>
<evidence type="ECO:0000256" key="4">
    <source>
        <dbReference type="ARBA" id="ARBA00022801"/>
    </source>
</evidence>
<evidence type="ECO:0000256" key="9">
    <source>
        <dbReference type="ARBA" id="ARBA00023204"/>
    </source>
</evidence>
<evidence type="ECO:0000259" key="17">
    <source>
        <dbReference type="PROSITE" id="PS51198"/>
    </source>
</evidence>
<keyword evidence="4 15" id="KW-0378">Hydrolase</keyword>
<keyword evidence="6" id="KW-0269">Exonuclease</keyword>
<evidence type="ECO:0000256" key="3">
    <source>
        <dbReference type="ARBA" id="ARBA00022763"/>
    </source>
</evidence>
<dbReference type="SUPFAM" id="SSF52540">
    <property type="entry name" value="P-loop containing nucleoside triphosphate hydrolases"/>
    <property type="match status" value="1"/>
</dbReference>
<dbReference type="PANTHER" id="PTHR11070:SF2">
    <property type="entry name" value="ATP-DEPENDENT DNA HELICASE SRS2"/>
    <property type="match status" value="1"/>
</dbReference>
<evidence type="ECO:0000313" key="19">
    <source>
        <dbReference type="EMBL" id="ABS68529.1"/>
    </source>
</evidence>
<evidence type="ECO:0000256" key="14">
    <source>
        <dbReference type="ARBA" id="ARBA00048988"/>
    </source>
</evidence>
<keyword evidence="20" id="KW-1185">Reference proteome</keyword>
<evidence type="ECO:0000256" key="8">
    <source>
        <dbReference type="ARBA" id="ARBA00023125"/>
    </source>
</evidence>
<dbReference type="Pfam" id="PF13361">
    <property type="entry name" value="UvrD_C"/>
    <property type="match status" value="1"/>
</dbReference>
<dbReference type="InterPro" id="IPR014151">
    <property type="entry name" value="DNA_helicase_AddA"/>
</dbReference>
<keyword evidence="3" id="KW-0227">DNA damage</keyword>
<feature type="domain" description="UvrD-like helicase C-terminal" evidence="18">
    <location>
        <begin position="527"/>
        <end position="802"/>
    </location>
</feature>
<evidence type="ECO:0000256" key="1">
    <source>
        <dbReference type="ARBA" id="ARBA00022722"/>
    </source>
</evidence>
<dbReference type="Proteomes" id="UP000002417">
    <property type="component" value="Chromosome"/>
</dbReference>
<accession>A7IKI6</accession>
<dbReference type="SUPFAM" id="SSF52980">
    <property type="entry name" value="Restriction endonuclease-like"/>
    <property type="match status" value="1"/>
</dbReference>
<reference evidence="19 20" key="1">
    <citation type="submission" date="2007-07" db="EMBL/GenBank/DDBJ databases">
        <title>Complete sequence of chromosome of Xanthobacter autotrophicus Py2.</title>
        <authorList>
            <consortium name="US DOE Joint Genome Institute"/>
            <person name="Copeland A."/>
            <person name="Lucas S."/>
            <person name="Lapidus A."/>
            <person name="Barry K."/>
            <person name="Glavina del Rio T."/>
            <person name="Hammon N."/>
            <person name="Israni S."/>
            <person name="Dalin E."/>
            <person name="Tice H."/>
            <person name="Pitluck S."/>
            <person name="Sims D."/>
            <person name="Brettin T."/>
            <person name="Bruce D."/>
            <person name="Detter J.C."/>
            <person name="Han C."/>
            <person name="Tapia R."/>
            <person name="Brainard J."/>
            <person name="Schmutz J."/>
            <person name="Larimer F."/>
            <person name="Land M."/>
            <person name="Hauser L."/>
            <person name="Kyrpides N."/>
            <person name="Kim E."/>
            <person name="Ensigns S.A."/>
            <person name="Richardson P."/>
        </authorList>
    </citation>
    <scope>NUCLEOTIDE SEQUENCE [LARGE SCALE GENOMIC DNA]</scope>
    <source>
        <strain evidence="20">ATCC BAA-1158 / Py2</strain>
    </source>
</reference>
<proteinExistence type="predicted"/>
<dbReference type="Pfam" id="PF00580">
    <property type="entry name" value="UvrD-helicase"/>
    <property type="match status" value="1"/>
</dbReference>
<gene>
    <name evidence="19" type="ordered locus">Xaut_3300</name>
</gene>
<dbReference type="InterPro" id="IPR014017">
    <property type="entry name" value="DNA_helicase_UvrD-like_C"/>
</dbReference>
<dbReference type="InterPro" id="IPR038726">
    <property type="entry name" value="PDDEXK_AddAB-type"/>
</dbReference>
<dbReference type="STRING" id="78245.Xaut_3300"/>
<sequence length="1167" mass="124482">MSADLTPEATPDAARDPKSEATRRQSEASHPAFSAWVSANAGSGKTHVLARRVIRLLLAGTPPGRILCLTYTKAAAANMANRVLAILGRWVRLPDAELDDAIRDTVGSPPDAALRARARRLFAAALETPGGLKIQTIHAFCGALLHRFPFEADVAAGFGELDEVGRQELMARIRADLVVAASRTPNALLGEALARLTEDMSDSGLSGLLEAAVALRARILPLGDTPRARRAAVARALDLPADASVADLEVQMLASPHLPHSEWASAAAELAASDKATDRTRGDDLLAAAEAGDTASGLAAWRRVFFGSEGPRSDRNLFTKGFADRAPGLAARLRDERDRLAVLADQLLGARTLERTEAALTLAAEAVRRYEAEKAARGLLDFDDLIVKAAQLLSDQPTFVQYKLDQGIDHILVDEAQDTSPQQWRVVQGLADDFFSGAGAREDVTRTLFVVGDEKQSIFSFQGADPRAFGEMRSTFARKAGPQALRRVELPHSFRSAPGVLEAVDQIFSRPEAHDGLTLDAVAPVHAAIRADAPALVEIWPTTTPEPATQPDNWRRPLDEAPVDDPVSRLAQRIAGFIQAGIAKGLAIPSRQGRPMRAGDVLVLVRRRGRVFEAVIRALKELKDAQVEVAGADRLVVAEHIAALDLMALGDTLVSPDDDLALAALLKSPLFGLTDDDLLALCTGRSGRLVDALKAAPDPRHAAAWARLAAWRGEAALLRPFDFYARVLGRDGGRRAMLARLGPEAADVLDEFMVLARAYESTEPASLAGFLAYLRRGGAETKRDMESGRNEVRVMTVHGAKGLEAPIVILADTVDMPKARTAGGLVSVAGPEGEVPVLAPRKAEDPERLAAARATAAARELEEHRRLLYVALTRAEDAVIVCGAETRSPAKDKAHARPEGCWYELVRAALAPEADEQNALGFEGQVLRWNKGPGLAVAGPAAAPSAAGAEPALPIFANPPPPEAAPRLLRPSKTEAAGPSPLRTPGPETALSPLVRGDLVHRLLAGLPDLPAQERAAAGLRLLRHAADKVADEIHQEVLEEALGVLGHAPLADLFGAGSRAEVPVIGRLKAQEGADFHVSGRIDRLAVTPDLLIVADFKTDRIPPQRPEDVAEAYVAQLAVYGALLSQVFAGRAFEARLVYTTGPRVFRLESARLQAALARLGLTSP</sequence>
<dbReference type="AlphaFoldDB" id="A7IKI6"/>
<feature type="region of interest" description="Disordered" evidence="16">
    <location>
        <begin position="952"/>
        <end position="989"/>
    </location>
</feature>
<dbReference type="InterPro" id="IPR027417">
    <property type="entry name" value="P-loop_NTPase"/>
</dbReference>
<keyword evidence="1" id="KW-0540">Nuclease</keyword>
<dbReference type="GO" id="GO:0004527">
    <property type="term" value="F:exonuclease activity"/>
    <property type="evidence" value="ECO:0007669"/>
    <property type="project" value="UniProtKB-KW"/>
</dbReference>
<dbReference type="EMBL" id="CP000781">
    <property type="protein sequence ID" value="ABS68529.1"/>
    <property type="molecule type" value="Genomic_DNA"/>
</dbReference>
<dbReference type="GO" id="GO:0005829">
    <property type="term" value="C:cytosol"/>
    <property type="evidence" value="ECO:0007669"/>
    <property type="project" value="TreeGrafter"/>
</dbReference>
<evidence type="ECO:0000256" key="10">
    <source>
        <dbReference type="ARBA" id="ARBA00023235"/>
    </source>
</evidence>
<evidence type="ECO:0000256" key="16">
    <source>
        <dbReference type="SAM" id="MobiDB-lite"/>
    </source>
</evidence>
<dbReference type="HOGENOM" id="CLU_001114_0_0_5"/>
<name>A7IKI6_XANP2</name>
<evidence type="ECO:0000256" key="12">
    <source>
        <dbReference type="ARBA" id="ARBA00034808"/>
    </source>
</evidence>
<keyword evidence="10" id="KW-0413">Isomerase</keyword>
<evidence type="ECO:0000256" key="7">
    <source>
        <dbReference type="ARBA" id="ARBA00022840"/>
    </source>
</evidence>
<dbReference type="Pfam" id="PF12705">
    <property type="entry name" value="PDDEXK_1"/>
    <property type="match status" value="1"/>
</dbReference>
<evidence type="ECO:0000256" key="2">
    <source>
        <dbReference type="ARBA" id="ARBA00022741"/>
    </source>
</evidence>
<dbReference type="OrthoDB" id="9810135at2"/>
<protein>
    <recommendedName>
        <fullName evidence="12">DNA 3'-5' helicase</fullName>
        <ecNumber evidence="12">5.6.2.4</ecNumber>
    </recommendedName>
    <alternativeName>
        <fullName evidence="13">DNA 3'-5' helicase II</fullName>
    </alternativeName>
</protein>
<dbReference type="PhylomeDB" id="A7IKI6"/>
<evidence type="ECO:0000256" key="11">
    <source>
        <dbReference type="ARBA" id="ARBA00034617"/>
    </source>
</evidence>
<keyword evidence="8" id="KW-0238">DNA-binding</keyword>
<dbReference type="InterPro" id="IPR014016">
    <property type="entry name" value="UvrD-like_ATP-bd"/>
</dbReference>
<dbReference type="InterPro" id="IPR011335">
    <property type="entry name" value="Restrct_endonuc-II-like"/>
</dbReference>
<dbReference type="GO" id="GO:0033202">
    <property type="term" value="C:DNA helicase complex"/>
    <property type="evidence" value="ECO:0007669"/>
    <property type="project" value="TreeGrafter"/>
</dbReference>
<dbReference type="PROSITE" id="PS51217">
    <property type="entry name" value="UVRD_HELICASE_CTER"/>
    <property type="match status" value="1"/>
</dbReference>
<evidence type="ECO:0000256" key="6">
    <source>
        <dbReference type="ARBA" id="ARBA00022839"/>
    </source>
</evidence>
<evidence type="ECO:0000256" key="5">
    <source>
        <dbReference type="ARBA" id="ARBA00022806"/>
    </source>
</evidence>
<evidence type="ECO:0000313" key="20">
    <source>
        <dbReference type="Proteomes" id="UP000002417"/>
    </source>
</evidence>
<comment type="catalytic activity">
    <reaction evidence="14">
        <text>ATP + H2O = ADP + phosphate + H(+)</text>
        <dbReference type="Rhea" id="RHEA:13065"/>
        <dbReference type="ChEBI" id="CHEBI:15377"/>
        <dbReference type="ChEBI" id="CHEBI:15378"/>
        <dbReference type="ChEBI" id="CHEBI:30616"/>
        <dbReference type="ChEBI" id="CHEBI:43474"/>
        <dbReference type="ChEBI" id="CHEBI:456216"/>
        <dbReference type="EC" id="5.6.2.4"/>
    </reaction>
</comment>
<dbReference type="Gene3D" id="3.90.320.10">
    <property type="match status" value="1"/>
</dbReference>
<keyword evidence="7 15" id="KW-0067">ATP-binding</keyword>